<accession>A0A5C3EZ40</accession>
<comment type="similarity">
    <text evidence="2">Belongs to the major facilitator superfamily.</text>
</comment>
<dbReference type="PANTHER" id="PTHR23501">
    <property type="entry name" value="MAJOR FACILITATOR SUPERFAMILY"/>
    <property type="match status" value="1"/>
</dbReference>
<feature type="domain" description="Major facilitator superfamily (MFS) profile" evidence="13">
    <location>
        <begin position="201"/>
        <end position="690"/>
    </location>
</feature>
<evidence type="ECO:0000256" key="11">
    <source>
        <dbReference type="SAM" id="MobiDB-lite"/>
    </source>
</evidence>
<feature type="transmembrane region" description="Helical" evidence="12">
    <location>
        <begin position="558"/>
        <end position="576"/>
    </location>
</feature>
<feature type="transmembrane region" description="Helical" evidence="12">
    <location>
        <begin position="268"/>
        <end position="289"/>
    </location>
</feature>
<dbReference type="OrthoDB" id="3437016at2759"/>
<keyword evidence="7 12" id="KW-0472">Membrane</keyword>
<dbReference type="InterPro" id="IPR020846">
    <property type="entry name" value="MFS_dom"/>
</dbReference>
<feature type="transmembrane region" description="Helical" evidence="12">
    <location>
        <begin position="198"/>
        <end position="219"/>
    </location>
</feature>
<dbReference type="Proteomes" id="UP000323386">
    <property type="component" value="Unassembled WGS sequence"/>
</dbReference>
<dbReference type="FunFam" id="1.20.1250.20:FF:000484">
    <property type="entry name" value="MFS general substrate transporter"/>
    <property type="match status" value="1"/>
</dbReference>
<feature type="region of interest" description="Disordered" evidence="11">
    <location>
        <begin position="149"/>
        <end position="174"/>
    </location>
</feature>
<feature type="region of interest" description="Disordered" evidence="11">
    <location>
        <begin position="1"/>
        <end position="32"/>
    </location>
</feature>
<feature type="transmembrane region" description="Helical" evidence="12">
    <location>
        <begin position="530"/>
        <end position="546"/>
    </location>
</feature>
<keyword evidence="8" id="KW-0325">Glycoprotein</keyword>
<feature type="region of interest" description="Disordered" evidence="11">
    <location>
        <begin position="728"/>
        <end position="769"/>
    </location>
</feature>
<feature type="region of interest" description="Disordered" evidence="11">
    <location>
        <begin position="790"/>
        <end position="820"/>
    </location>
</feature>
<evidence type="ECO:0000256" key="8">
    <source>
        <dbReference type="ARBA" id="ARBA00023180"/>
    </source>
</evidence>
<dbReference type="PRINTS" id="PR01036">
    <property type="entry name" value="TCRTETB"/>
</dbReference>
<feature type="transmembrane region" description="Helical" evidence="12">
    <location>
        <begin position="354"/>
        <end position="371"/>
    </location>
</feature>
<dbReference type="AlphaFoldDB" id="A0A5C3EZ40"/>
<evidence type="ECO:0000313" key="15">
    <source>
        <dbReference type="Proteomes" id="UP000323386"/>
    </source>
</evidence>
<feature type="transmembrane region" description="Helical" evidence="12">
    <location>
        <begin position="588"/>
        <end position="614"/>
    </location>
</feature>
<keyword evidence="5 12" id="KW-0812">Transmembrane</keyword>
<dbReference type="GO" id="GO:0005886">
    <property type="term" value="C:plasma membrane"/>
    <property type="evidence" value="ECO:0007669"/>
    <property type="project" value="UniProtKB-SubCell"/>
</dbReference>
<feature type="transmembrane region" description="Helical" evidence="12">
    <location>
        <begin position="325"/>
        <end position="348"/>
    </location>
</feature>
<organism evidence="14 15">
    <name type="scientific">Pseudozyma flocculosa</name>
    <dbReference type="NCBI Taxonomy" id="84751"/>
    <lineage>
        <taxon>Eukaryota</taxon>
        <taxon>Fungi</taxon>
        <taxon>Dikarya</taxon>
        <taxon>Basidiomycota</taxon>
        <taxon>Ustilaginomycotina</taxon>
        <taxon>Ustilaginomycetes</taxon>
        <taxon>Ustilaginales</taxon>
        <taxon>Ustilaginaceae</taxon>
        <taxon>Pseudozyma</taxon>
    </lineage>
</organism>
<evidence type="ECO:0000256" key="10">
    <source>
        <dbReference type="ARBA" id="ARBA00079488"/>
    </source>
</evidence>
<feature type="compositionally biased region" description="Basic and acidic residues" evidence="11">
    <location>
        <begin position="806"/>
        <end position="820"/>
    </location>
</feature>
<proteinExistence type="inferred from homology"/>
<feature type="transmembrane region" description="Helical" evidence="12">
    <location>
        <begin position="392"/>
        <end position="411"/>
    </location>
</feature>
<feature type="transmembrane region" description="Helical" evidence="12">
    <location>
        <begin position="423"/>
        <end position="443"/>
    </location>
</feature>
<evidence type="ECO:0000256" key="9">
    <source>
        <dbReference type="ARBA" id="ARBA00070111"/>
    </source>
</evidence>
<evidence type="ECO:0000256" key="2">
    <source>
        <dbReference type="ARBA" id="ARBA00008335"/>
    </source>
</evidence>
<dbReference type="PROSITE" id="PS50850">
    <property type="entry name" value="MFS"/>
    <property type="match status" value="1"/>
</dbReference>
<dbReference type="Pfam" id="PF07690">
    <property type="entry name" value="MFS_1"/>
    <property type="match status" value="1"/>
</dbReference>
<evidence type="ECO:0000259" key="13">
    <source>
        <dbReference type="PROSITE" id="PS50850"/>
    </source>
</evidence>
<dbReference type="InterPro" id="IPR036259">
    <property type="entry name" value="MFS_trans_sf"/>
</dbReference>
<dbReference type="InterPro" id="IPR011701">
    <property type="entry name" value="MFS"/>
</dbReference>
<keyword evidence="6 12" id="KW-1133">Transmembrane helix</keyword>
<feature type="transmembrane region" description="Helical" evidence="12">
    <location>
        <begin position="239"/>
        <end position="261"/>
    </location>
</feature>
<evidence type="ECO:0000256" key="7">
    <source>
        <dbReference type="ARBA" id="ARBA00023136"/>
    </source>
</evidence>
<dbReference type="SUPFAM" id="SSF103473">
    <property type="entry name" value="MFS general substrate transporter"/>
    <property type="match status" value="1"/>
</dbReference>
<dbReference type="GO" id="GO:0022857">
    <property type="term" value="F:transmembrane transporter activity"/>
    <property type="evidence" value="ECO:0007669"/>
    <property type="project" value="InterPro"/>
</dbReference>
<dbReference type="PANTHER" id="PTHR23501:SF102">
    <property type="entry name" value="DRUG TRANSPORTER, PUTATIVE (AFU_ORTHOLOGUE AFUA_3G08530)-RELATED"/>
    <property type="match status" value="1"/>
</dbReference>
<reference evidence="14 15" key="1">
    <citation type="submission" date="2018-03" db="EMBL/GenBank/DDBJ databases">
        <authorList>
            <person name="Guldener U."/>
        </authorList>
    </citation>
    <scope>NUCLEOTIDE SEQUENCE [LARGE SCALE GENOMIC DNA]</scope>
    <source>
        <strain evidence="14 15">DAOM196992</strain>
    </source>
</reference>
<feature type="compositionally biased region" description="Basic and acidic residues" evidence="11">
    <location>
        <begin position="1"/>
        <end position="10"/>
    </location>
</feature>
<evidence type="ECO:0000256" key="3">
    <source>
        <dbReference type="ARBA" id="ARBA00022448"/>
    </source>
</evidence>
<feature type="transmembrane region" description="Helical" evidence="12">
    <location>
        <begin position="667"/>
        <end position="685"/>
    </location>
</feature>
<keyword evidence="3" id="KW-0813">Transport</keyword>
<keyword evidence="15" id="KW-1185">Reference proteome</keyword>
<feature type="transmembrane region" description="Helical" evidence="12">
    <location>
        <begin position="464"/>
        <end position="488"/>
    </location>
</feature>
<dbReference type="Gene3D" id="1.20.1250.20">
    <property type="entry name" value="MFS general substrate transporter like domains"/>
    <property type="match status" value="1"/>
</dbReference>
<evidence type="ECO:0000256" key="4">
    <source>
        <dbReference type="ARBA" id="ARBA00022475"/>
    </source>
</evidence>
<dbReference type="Gene3D" id="1.20.1720.10">
    <property type="entry name" value="Multidrug resistance protein D"/>
    <property type="match status" value="1"/>
</dbReference>
<evidence type="ECO:0000256" key="6">
    <source>
        <dbReference type="ARBA" id="ARBA00022989"/>
    </source>
</evidence>
<evidence type="ECO:0000256" key="1">
    <source>
        <dbReference type="ARBA" id="ARBA00004651"/>
    </source>
</evidence>
<dbReference type="EMBL" id="OOIP01000007">
    <property type="protein sequence ID" value="SPO37544.1"/>
    <property type="molecule type" value="Genomic_DNA"/>
</dbReference>
<gene>
    <name evidence="14" type="ORF">PSFLO_03019</name>
</gene>
<comment type="subcellular location">
    <subcellularLocation>
        <location evidence="1">Cell membrane</location>
        <topology evidence="1">Multi-pass membrane protein</topology>
    </subcellularLocation>
</comment>
<sequence length="820" mass="88119">MGESNRRDQDGLANNAKGGSRQAEGIFDSDQSMRSDATLIQSLHKSFDDSTSTVVAAEEAGSSFVGVEPYRQPASEAILCGSPGQAGYSIAVGTASYELYQPTPRPGTSFSQNTDDHFQNVHLAPHSPALSDTTFREVTSSALGHSTYPLTQLTRGTGPKMDTPRSAAAQSGFNTSSTATLASADGAHNGGRKKDWRFWMIFGSLMVVCILTALDMTMISTALPGIVRDLPVSDISGTWITSSYLLTMTASQPAFGGLSCVAGRRWSITLAVLIFLAGSVGCALAPSMFGLAVARGLQGLGGGGIQALCEIIASDLTTLKERGFFVGLVGLVFAVASFVAPVLGGIFSSSNWRWIFWINLPIGFVSLLMIVPFMKLTTPKMTMREKFERMDLFGNTILFGSVVGILVGTTDGGITRPWSDWEVWLPLALGVVGFFVFLAVEFIPNPLCRAPILPLRLFSNRTAASAFFQTFVHGIVTYGAIYILPIFFQAIKDDSPLRSAINTFPATAPGAPFAIIAGIAMAVTGKYKSSLFIGWAIICIGGGWLTRYQVDTPTWELYASECLAGVGVGTLFAITLPPIQASLPDSELELATATYAFCRSFGSIWGIAVATTIFTSSVARNLEKVPEAAQFGLTGRTALGFVEEIKHLPEPIREPIRRIFADGLQDAMWLFLPLGLIGFISCFFIEELPLPDFIRSQIDIEETKPAKDKAGRHAGDENLSIVEMGFDSTSPTLRHKPSTLDDGPVSPGWCQTREKEPRSTANDAYPYPGQSDLQGCSSFVAAHAVRFADTYDSEGPTVAHSDVDEDSKTSRGSFDDAYRK</sequence>
<protein>
    <recommendedName>
        <fullName evidence="9">MFS-type efflux pump MMF1</fullName>
    </recommendedName>
    <alternativeName>
        <fullName evidence="10">Mannosylerythritol lipids (MELs) biosynthesis cluster protein MMF1</fullName>
    </alternativeName>
</protein>
<evidence type="ECO:0000256" key="12">
    <source>
        <dbReference type="SAM" id="Phobius"/>
    </source>
</evidence>
<keyword evidence="4" id="KW-1003">Cell membrane</keyword>
<feature type="transmembrane region" description="Helical" evidence="12">
    <location>
        <begin position="500"/>
        <end position="523"/>
    </location>
</feature>
<evidence type="ECO:0000313" key="14">
    <source>
        <dbReference type="EMBL" id="SPO37544.1"/>
    </source>
</evidence>
<evidence type="ECO:0000256" key="5">
    <source>
        <dbReference type="ARBA" id="ARBA00022692"/>
    </source>
</evidence>
<name>A0A5C3EZ40_9BASI</name>